<evidence type="ECO:0000313" key="2">
    <source>
        <dbReference type="EMBL" id="MFD2919786.1"/>
    </source>
</evidence>
<dbReference type="RefSeq" id="WP_386097361.1">
    <property type="nucleotide sequence ID" value="NZ_JBHUOZ010000002.1"/>
</dbReference>
<sequence length="483" mass="55935">MKQILVFIGLIVLGNTVWAQQPGYEIKVTFKPFKNQYIYLGYYNGKQLPIKDSVKLNEQSEAVFKGSEALGGGIYYIGYPSRDRFFEFLLDKNQHFSIIADTMDIDNKKFINSPDNDLFVSYQKNMSEKGRARSALTNRLATVKTPADSAAIHKSINYIDSGIAVYRKQLITQNPESFLSLFLRMMSEPEPPANPIAPGKPGYDSLFAYHYVKNHYWDGLNFWDDRLSRTPSVLFEDRVDKYFKTLVYYHPDSVNKEIDHMMSYAAASEEMTKTLLLKFVNRYIRQQYMWEDAVFVHLYEKYFANTNYTWLNEQGRKTITERAYSLMANIMGKPAENMVLPDKNNKKIELYQVKAPYTMVIFYDPQCGHCKEVIPKIDSAYQASLRAGGLQIYAVAKEADGTRNDWLAFVEKNGLQGWTNVFYSKAEEKSRTDNGIPGYSQLYDIQSFPTIYLLDKEKRIVAKKLAWDQMISILEQRKKTDKP</sequence>
<dbReference type="EMBL" id="JBHUOZ010000002">
    <property type="protein sequence ID" value="MFD2919786.1"/>
    <property type="molecule type" value="Genomic_DNA"/>
</dbReference>
<accession>A0ABW6A5B3</accession>
<organism evidence="2 3">
    <name type="scientific">Terrimonas rubra</name>
    <dbReference type="NCBI Taxonomy" id="1035890"/>
    <lineage>
        <taxon>Bacteria</taxon>
        <taxon>Pseudomonadati</taxon>
        <taxon>Bacteroidota</taxon>
        <taxon>Chitinophagia</taxon>
        <taxon>Chitinophagales</taxon>
        <taxon>Chitinophagaceae</taxon>
        <taxon>Terrimonas</taxon>
    </lineage>
</organism>
<proteinExistence type="predicted"/>
<keyword evidence="3" id="KW-1185">Reference proteome</keyword>
<evidence type="ECO:0000259" key="1">
    <source>
        <dbReference type="PROSITE" id="PS51352"/>
    </source>
</evidence>
<dbReference type="Proteomes" id="UP001597511">
    <property type="component" value="Unassembled WGS sequence"/>
</dbReference>
<dbReference type="PROSITE" id="PS51352">
    <property type="entry name" value="THIOREDOXIN_2"/>
    <property type="match status" value="1"/>
</dbReference>
<gene>
    <name evidence="2" type="ORF">ACFS6H_08720</name>
</gene>
<name>A0ABW6A5B3_9BACT</name>
<dbReference type="Pfam" id="PF17127">
    <property type="entry name" value="DUF5106"/>
    <property type="match status" value="1"/>
</dbReference>
<comment type="caution">
    <text evidence="2">The sequence shown here is derived from an EMBL/GenBank/DDBJ whole genome shotgun (WGS) entry which is preliminary data.</text>
</comment>
<dbReference type="InterPro" id="IPR013766">
    <property type="entry name" value="Thioredoxin_domain"/>
</dbReference>
<dbReference type="Pfam" id="PF00578">
    <property type="entry name" value="AhpC-TSA"/>
    <property type="match status" value="1"/>
</dbReference>
<evidence type="ECO:0000313" key="3">
    <source>
        <dbReference type="Proteomes" id="UP001597511"/>
    </source>
</evidence>
<dbReference type="Gene3D" id="3.40.30.10">
    <property type="entry name" value="Glutaredoxin"/>
    <property type="match status" value="1"/>
</dbReference>
<protein>
    <submittedName>
        <fullName evidence="2">Thioredoxin-like domain-containing protein</fullName>
    </submittedName>
</protein>
<feature type="domain" description="Thioredoxin" evidence="1">
    <location>
        <begin position="329"/>
        <end position="483"/>
    </location>
</feature>
<dbReference type="CDD" id="cd02966">
    <property type="entry name" value="TlpA_like_family"/>
    <property type="match status" value="1"/>
</dbReference>
<reference evidence="3" key="1">
    <citation type="journal article" date="2019" name="Int. J. Syst. Evol. Microbiol.">
        <title>The Global Catalogue of Microorganisms (GCM) 10K type strain sequencing project: providing services to taxonomists for standard genome sequencing and annotation.</title>
        <authorList>
            <consortium name="The Broad Institute Genomics Platform"/>
            <consortium name="The Broad Institute Genome Sequencing Center for Infectious Disease"/>
            <person name="Wu L."/>
            <person name="Ma J."/>
        </authorList>
    </citation>
    <scope>NUCLEOTIDE SEQUENCE [LARGE SCALE GENOMIC DNA]</scope>
    <source>
        <strain evidence="3">KCTC 23299</strain>
    </source>
</reference>
<dbReference type="InterPro" id="IPR036249">
    <property type="entry name" value="Thioredoxin-like_sf"/>
</dbReference>
<dbReference type="InterPro" id="IPR033395">
    <property type="entry name" value="DUF5106"/>
</dbReference>
<dbReference type="SUPFAM" id="SSF52833">
    <property type="entry name" value="Thioredoxin-like"/>
    <property type="match status" value="1"/>
</dbReference>
<dbReference type="InterPro" id="IPR000866">
    <property type="entry name" value="AhpC/TSA"/>
</dbReference>